<gene>
    <name evidence="11" type="primary">aroK</name>
    <name evidence="12" type="ORF">HL41_01960</name>
</gene>
<protein>
    <recommendedName>
        <fullName evidence="3 11">Shikimate kinase</fullName>
        <shortName evidence="11">SK</shortName>
        <ecNumber evidence="3 11">2.7.1.71</ecNumber>
    </recommendedName>
</protein>
<comment type="caution">
    <text evidence="11">Lacks conserved residue(s) required for the propagation of feature annotation.</text>
</comment>
<comment type="catalytic activity">
    <reaction evidence="10 11">
        <text>shikimate + ATP = 3-phosphoshikimate + ADP + H(+)</text>
        <dbReference type="Rhea" id="RHEA:13121"/>
        <dbReference type="ChEBI" id="CHEBI:15378"/>
        <dbReference type="ChEBI" id="CHEBI:30616"/>
        <dbReference type="ChEBI" id="CHEBI:36208"/>
        <dbReference type="ChEBI" id="CHEBI:145989"/>
        <dbReference type="ChEBI" id="CHEBI:456216"/>
        <dbReference type="EC" id="2.7.1.71"/>
    </reaction>
</comment>
<evidence type="ECO:0000256" key="2">
    <source>
        <dbReference type="ARBA" id="ARBA00006997"/>
    </source>
</evidence>
<evidence type="ECO:0000256" key="11">
    <source>
        <dbReference type="HAMAP-Rule" id="MF_00109"/>
    </source>
</evidence>
<dbReference type="InterPro" id="IPR000623">
    <property type="entry name" value="Shikimate_kinase/TSH1"/>
</dbReference>
<dbReference type="PANTHER" id="PTHR21087:SF16">
    <property type="entry name" value="SHIKIMATE KINASE 1, CHLOROPLASTIC"/>
    <property type="match status" value="1"/>
</dbReference>
<feature type="binding site" evidence="11">
    <location>
        <position position="79"/>
    </location>
    <ligand>
        <name>substrate</name>
    </ligand>
</feature>
<dbReference type="InterPro" id="IPR027417">
    <property type="entry name" value="P-loop_NTPase"/>
</dbReference>
<keyword evidence="11" id="KW-0963">Cytoplasm</keyword>
<dbReference type="Pfam" id="PF01202">
    <property type="entry name" value="SKI"/>
    <property type="match status" value="1"/>
</dbReference>
<dbReference type="PaxDb" id="289377-HL41_01960"/>
<dbReference type="UniPathway" id="UPA00053">
    <property type="reaction ID" value="UER00088"/>
</dbReference>
<dbReference type="OrthoDB" id="9800332at2"/>
<reference evidence="12 13" key="1">
    <citation type="journal article" date="2015" name="Genome Announc.">
        <title>Genome Sequence of a Sulfate-Reducing Thermophilic Bacterium, Thermodesulfobacterium commune DSM 2178T (Phylum Thermodesulfobacteria).</title>
        <authorList>
            <person name="Bhatnagar S."/>
            <person name="Badger J.H."/>
            <person name="Madupu R."/>
            <person name="Khouri H.M."/>
            <person name="O'Connor E.M."/>
            <person name="Robb F.T."/>
            <person name="Ward N.L."/>
            <person name="Eisen J.A."/>
        </authorList>
    </citation>
    <scope>NUCLEOTIDE SEQUENCE [LARGE SCALE GENOMIC DNA]</scope>
    <source>
        <strain evidence="12 13">DSM 2178</strain>
    </source>
</reference>
<evidence type="ECO:0000256" key="6">
    <source>
        <dbReference type="ARBA" id="ARBA00022741"/>
    </source>
</evidence>
<evidence type="ECO:0000256" key="5">
    <source>
        <dbReference type="ARBA" id="ARBA00022679"/>
    </source>
</evidence>
<dbReference type="GO" id="GO:0000287">
    <property type="term" value="F:magnesium ion binding"/>
    <property type="evidence" value="ECO:0007669"/>
    <property type="project" value="UniProtKB-UniRule"/>
</dbReference>
<keyword evidence="9 11" id="KW-0057">Aromatic amino acid biosynthesis</keyword>
<keyword evidence="5 11" id="KW-0808">Transferase</keyword>
<dbReference type="GO" id="GO:0009423">
    <property type="term" value="P:chorismate biosynthetic process"/>
    <property type="evidence" value="ECO:0007669"/>
    <property type="project" value="UniProtKB-UniRule"/>
</dbReference>
<evidence type="ECO:0000256" key="7">
    <source>
        <dbReference type="ARBA" id="ARBA00022777"/>
    </source>
</evidence>
<name>A0A075WTG3_9BACT</name>
<dbReference type="STRING" id="289377.HL41_01960"/>
<keyword evidence="8 11" id="KW-0067">ATP-binding</keyword>
<feature type="binding site" evidence="11">
    <location>
        <position position="140"/>
    </location>
    <ligand>
        <name>substrate</name>
    </ligand>
</feature>
<dbReference type="GO" id="GO:0009073">
    <property type="term" value="P:aromatic amino acid family biosynthetic process"/>
    <property type="evidence" value="ECO:0007669"/>
    <property type="project" value="UniProtKB-KW"/>
</dbReference>
<dbReference type="Proteomes" id="UP000028481">
    <property type="component" value="Chromosome"/>
</dbReference>
<dbReference type="AlphaFoldDB" id="A0A075WTG3"/>
<keyword evidence="4 11" id="KW-0028">Amino-acid biosynthesis</keyword>
<dbReference type="GO" id="GO:0008652">
    <property type="term" value="P:amino acid biosynthetic process"/>
    <property type="evidence" value="ECO:0007669"/>
    <property type="project" value="UniProtKB-KW"/>
</dbReference>
<feature type="binding site" evidence="11">
    <location>
        <begin position="11"/>
        <end position="16"/>
    </location>
    <ligand>
        <name>ATP</name>
        <dbReference type="ChEBI" id="CHEBI:30616"/>
    </ligand>
</feature>
<feature type="binding site" evidence="11">
    <location>
        <position position="57"/>
    </location>
    <ligand>
        <name>substrate</name>
    </ligand>
</feature>
<accession>A0A075WTG3</accession>
<sequence>MDKVLLIGFRAVGKTTVGRLLSRALNWDFIDTDQEVQNISGKTIKEIVETEGWETFRRIEKEVLVRLVDRKKIVIALGGGGILHQQEIKALKSKALVVWLKASPETIIERMLKDEKTLKERPKLTSEDLTSEVLQVLKLREPLYREFADLSIDTEQKSPKEILDLILKQLKNQNMVGEII</sequence>
<dbReference type="EMBL" id="CP008796">
    <property type="protein sequence ID" value="AIH03673.1"/>
    <property type="molecule type" value="Genomic_DNA"/>
</dbReference>
<evidence type="ECO:0000256" key="1">
    <source>
        <dbReference type="ARBA" id="ARBA00004842"/>
    </source>
</evidence>
<evidence type="ECO:0000256" key="4">
    <source>
        <dbReference type="ARBA" id="ARBA00022605"/>
    </source>
</evidence>
<feature type="binding site" evidence="11">
    <location>
        <position position="15"/>
    </location>
    <ligand>
        <name>Mg(2+)</name>
        <dbReference type="ChEBI" id="CHEBI:18420"/>
    </ligand>
</feature>
<dbReference type="HAMAP" id="MF_00109">
    <property type="entry name" value="Shikimate_kinase"/>
    <property type="match status" value="1"/>
</dbReference>
<dbReference type="EC" id="2.7.1.71" evidence="3 11"/>
<evidence type="ECO:0000256" key="10">
    <source>
        <dbReference type="ARBA" id="ARBA00048567"/>
    </source>
</evidence>
<dbReference type="GO" id="GO:0004765">
    <property type="term" value="F:shikimate kinase activity"/>
    <property type="evidence" value="ECO:0007669"/>
    <property type="project" value="UniProtKB-UniRule"/>
</dbReference>
<dbReference type="KEGG" id="tcm:HL41_01960"/>
<dbReference type="GO" id="GO:0005829">
    <property type="term" value="C:cytosol"/>
    <property type="evidence" value="ECO:0007669"/>
    <property type="project" value="TreeGrafter"/>
</dbReference>
<evidence type="ECO:0000256" key="9">
    <source>
        <dbReference type="ARBA" id="ARBA00023141"/>
    </source>
</evidence>
<dbReference type="PRINTS" id="PR01100">
    <property type="entry name" value="SHIKIMTKNASE"/>
</dbReference>
<keyword evidence="6 11" id="KW-0547">Nucleotide-binding</keyword>
<comment type="cofactor">
    <cofactor evidence="11">
        <name>Mg(2+)</name>
        <dbReference type="ChEBI" id="CHEBI:18420"/>
    </cofactor>
    <text evidence="11">Binds 1 Mg(2+) ion per subunit.</text>
</comment>
<comment type="subunit">
    <text evidence="11">Monomer.</text>
</comment>
<keyword evidence="13" id="KW-1185">Reference proteome</keyword>
<dbReference type="CDD" id="cd00464">
    <property type="entry name" value="SK"/>
    <property type="match status" value="1"/>
</dbReference>
<dbReference type="GO" id="GO:0005524">
    <property type="term" value="F:ATP binding"/>
    <property type="evidence" value="ECO:0007669"/>
    <property type="project" value="UniProtKB-UniRule"/>
</dbReference>
<dbReference type="HOGENOM" id="CLU_057607_4_0_0"/>
<dbReference type="RefSeq" id="WP_000362064.1">
    <property type="nucleotide sequence ID" value="NZ_CP008796.1"/>
</dbReference>
<keyword evidence="11" id="KW-0479">Metal-binding</keyword>
<keyword evidence="11" id="KW-0460">Magnesium</keyword>
<feature type="binding site" evidence="11">
    <location>
        <position position="33"/>
    </location>
    <ligand>
        <name>substrate</name>
    </ligand>
</feature>
<dbReference type="PROSITE" id="PS01128">
    <property type="entry name" value="SHIKIMATE_KINASE"/>
    <property type="match status" value="1"/>
</dbReference>
<evidence type="ECO:0000313" key="13">
    <source>
        <dbReference type="Proteomes" id="UP000028481"/>
    </source>
</evidence>
<comment type="similarity">
    <text evidence="2 11">Belongs to the shikimate kinase family.</text>
</comment>
<feature type="binding site" evidence="11">
    <location>
        <position position="121"/>
    </location>
    <ligand>
        <name>ATP</name>
        <dbReference type="ChEBI" id="CHEBI:30616"/>
    </ligand>
</feature>
<dbReference type="eggNOG" id="COG0703">
    <property type="taxonomic scope" value="Bacteria"/>
</dbReference>
<comment type="function">
    <text evidence="11">Catalyzes the specific phosphorylation of the 3-hydroxyl group of shikimic acid using ATP as a cosubstrate.</text>
</comment>
<evidence type="ECO:0000256" key="8">
    <source>
        <dbReference type="ARBA" id="ARBA00022840"/>
    </source>
</evidence>
<evidence type="ECO:0000256" key="3">
    <source>
        <dbReference type="ARBA" id="ARBA00012154"/>
    </source>
</evidence>
<proteinExistence type="inferred from homology"/>
<comment type="subcellular location">
    <subcellularLocation>
        <location evidence="11">Cytoplasm</location>
    </subcellularLocation>
</comment>
<keyword evidence="7 11" id="KW-0418">Kinase</keyword>
<evidence type="ECO:0000313" key="12">
    <source>
        <dbReference type="EMBL" id="AIH03673.1"/>
    </source>
</evidence>
<dbReference type="InterPro" id="IPR023000">
    <property type="entry name" value="Shikimate_kinase_CS"/>
</dbReference>
<comment type="pathway">
    <text evidence="1 11">Metabolic intermediate biosynthesis; chorismate biosynthesis; chorismate from D-erythrose 4-phosphate and phosphoenolpyruvate: step 5/7.</text>
</comment>
<dbReference type="SUPFAM" id="SSF52540">
    <property type="entry name" value="P-loop containing nucleoside triphosphate hydrolases"/>
    <property type="match status" value="1"/>
</dbReference>
<dbReference type="PANTHER" id="PTHR21087">
    <property type="entry name" value="SHIKIMATE KINASE"/>
    <property type="match status" value="1"/>
</dbReference>
<organism evidence="12 13">
    <name type="scientific">Thermodesulfobacterium commune DSM 2178</name>
    <dbReference type="NCBI Taxonomy" id="289377"/>
    <lineage>
        <taxon>Bacteria</taxon>
        <taxon>Pseudomonadati</taxon>
        <taxon>Thermodesulfobacteriota</taxon>
        <taxon>Thermodesulfobacteria</taxon>
        <taxon>Thermodesulfobacteriales</taxon>
        <taxon>Thermodesulfobacteriaceae</taxon>
        <taxon>Thermodesulfobacterium</taxon>
    </lineage>
</organism>
<dbReference type="Gene3D" id="3.40.50.300">
    <property type="entry name" value="P-loop containing nucleotide triphosphate hydrolases"/>
    <property type="match status" value="1"/>
</dbReference>
<dbReference type="InterPro" id="IPR031322">
    <property type="entry name" value="Shikimate/glucono_kinase"/>
</dbReference>